<dbReference type="InterPro" id="IPR003339">
    <property type="entry name" value="ABC/ECF_trnsptr_transmembrane"/>
</dbReference>
<proteinExistence type="predicted"/>
<gene>
    <name evidence="7" type="ORF">S01H1_72410</name>
</gene>
<name>X0YDP3_9ZZZZ</name>
<organism evidence="7">
    <name type="scientific">marine sediment metagenome</name>
    <dbReference type="NCBI Taxonomy" id="412755"/>
    <lineage>
        <taxon>unclassified sequences</taxon>
        <taxon>metagenomes</taxon>
        <taxon>ecological metagenomes</taxon>
    </lineage>
</organism>
<dbReference type="Pfam" id="PF02361">
    <property type="entry name" value="CbiQ"/>
    <property type="match status" value="1"/>
</dbReference>
<evidence type="ECO:0000256" key="4">
    <source>
        <dbReference type="ARBA" id="ARBA00022989"/>
    </source>
</evidence>
<feature type="non-terminal residue" evidence="7">
    <location>
        <position position="97"/>
    </location>
</feature>
<evidence type="ECO:0000313" key="7">
    <source>
        <dbReference type="EMBL" id="GAG34936.1"/>
    </source>
</evidence>
<comment type="subcellular location">
    <subcellularLocation>
        <location evidence="1">Membrane</location>
        <topology evidence="1">Multi-pass membrane protein</topology>
    </subcellularLocation>
</comment>
<protein>
    <submittedName>
        <fullName evidence="7">Uncharacterized protein</fullName>
    </submittedName>
</protein>
<evidence type="ECO:0000256" key="5">
    <source>
        <dbReference type="ARBA" id="ARBA00023136"/>
    </source>
</evidence>
<feature type="transmembrane region" description="Helical" evidence="6">
    <location>
        <begin position="26"/>
        <end position="58"/>
    </location>
</feature>
<dbReference type="EMBL" id="BARS01048288">
    <property type="protein sequence ID" value="GAG34936.1"/>
    <property type="molecule type" value="Genomic_DNA"/>
</dbReference>
<keyword evidence="2" id="KW-1003">Cell membrane</keyword>
<dbReference type="GO" id="GO:0005886">
    <property type="term" value="C:plasma membrane"/>
    <property type="evidence" value="ECO:0007669"/>
    <property type="project" value="UniProtKB-ARBA"/>
</dbReference>
<comment type="caution">
    <text evidence="7">The sequence shown here is derived from an EMBL/GenBank/DDBJ whole genome shotgun (WGS) entry which is preliminary data.</text>
</comment>
<reference evidence="7" key="1">
    <citation type="journal article" date="2014" name="Front. Microbiol.">
        <title>High frequency of phylogenetically diverse reductive dehalogenase-homologous genes in deep subseafloor sedimentary metagenomes.</title>
        <authorList>
            <person name="Kawai M."/>
            <person name="Futagami T."/>
            <person name="Toyoda A."/>
            <person name="Takaki Y."/>
            <person name="Nishi S."/>
            <person name="Hori S."/>
            <person name="Arai W."/>
            <person name="Tsubouchi T."/>
            <person name="Morono Y."/>
            <person name="Uchiyama I."/>
            <person name="Ito T."/>
            <person name="Fujiyama A."/>
            <person name="Inagaki F."/>
            <person name="Takami H."/>
        </authorList>
    </citation>
    <scope>NUCLEOTIDE SEQUENCE</scope>
    <source>
        <strain evidence="7">Expedition CK06-06</strain>
    </source>
</reference>
<dbReference type="PANTHER" id="PTHR34857">
    <property type="entry name" value="SLL0384 PROTEIN"/>
    <property type="match status" value="1"/>
</dbReference>
<keyword evidence="4 6" id="KW-1133">Transmembrane helix</keyword>
<keyword evidence="3 6" id="KW-0812">Transmembrane</keyword>
<keyword evidence="5 6" id="KW-0472">Membrane</keyword>
<sequence length="97" mass="10550">MKHHPEIDKYAGLSSPIHNWDPRAKLIAILCLIVAIVLIPDLEIALIGLAIALTLVLISRIPPSFILKHMIGVTMFILPLFVIISLTPSGGIEHASL</sequence>
<evidence type="ECO:0000256" key="6">
    <source>
        <dbReference type="SAM" id="Phobius"/>
    </source>
</evidence>
<evidence type="ECO:0000256" key="1">
    <source>
        <dbReference type="ARBA" id="ARBA00004141"/>
    </source>
</evidence>
<feature type="transmembrane region" description="Helical" evidence="6">
    <location>
        <begin position="70"/>
        <end position="92"/>
    </location>
</feature>
<dbReference type="PANTHER" id="PTHR34857:SF2">
    <property type="entry name" value="SLL0384 PROTEIN"/>
    <property type="match status" value="1"/>
</dbReference>
<evidence type="ECO:0000256" key="2">
    <source>
        <dbReference type="ARBA" id="ARBA00022475"/>
    </source>
</evidence>
<accession>X0YDP3</accession>
<dbReference type="AlphaFoldDB" id="X0YDP3"/>
<dbReference type="InterPro" id="IPR051611">
    <property type="entry name" value="ECF_transporter_component"/>
</dbReference>
<evidence type="ECO:0000256" key="3">
    <source>
        <dbReference type="ARBA" id="ARBA00022692"/>
    </source>
</evidence>